<feature type="transmembrane region" description="Helical" evidence="1">
    <location>
        <begin position="40"/>
        <end position="62"/>
    </location>
</feature>
<gene>
    <name evidence="2" type="ORF">LK10_08340</name>
</gene>
<keyword evidence="1" id="KW-0472">Membrane</keyword>
<dbReference type="InterPro" id="IPR049978">
    <property type="entry name" value="SCO6880-like"/>
</dbReference>
<name>A0A0B2AJG3_9MICC</name>
<proteinExistence type="predicted"/>
<evidence type="ECO:0000313" key="3">
    <source>
        <dbReference type="Proteomes" id="UP000030982"/>
    </source>
</evidence>
<evidence type="ECO:0008006" key="4">
    <source>
        <dbReference type="Google" id="ProtNLM"/>
    </source>
</evidence>
<sequence>MSRPAYGNITTPRAAGFLGLGMAAAAVAFGSVAVAAVLLMVGWLIPAGAVLVVGIWAVVWMARGKRQGRSSLEQRMNARRFRKAQRKGTVKYVSGPASRIPDGASRAPGLLAGTIPYQGTDAFGQEFGMLWNPRDRTATVFFSCAGQGRGLSDQSSIDLLVDGWAGFLAQAGLVADLVQIAVTTQSTRDPGERLPAAVAGARANHGTADPASLGEAGTFVRGTVDEIVQTINWNMPRISQHVALTFSGTEIASEGTVARQAEDMLADLAIQMPALAELLTGAGALTVSRMKIADIVDYAFVAYNPDRALAVERARLNGGTNLSWFEVGPAAAEAGLEHWEHSGYVSRTMTVWKPPAGFFMDDSLTALLLPDGVSEQKRVTMLYRVLGPEESIAALEADKTNRLFEINQGGKAATAAAGRDLGSAVDGADEQAHGAAVVRFSFVMTSTVPKGPDQKIRLDKAGAALRRACSTGVQMSIRPSDGAHDSGHAIGLGLGVMPATHATVSAAMRKSL</sequence>
<dbReference type="AlphaFoldDB" id="A0A0B2AJG3"/>
<protein>
    <recommendedName>
        <fullName evidence="4">Integral membrane protein</fullName>
    </recommendedName>
</protein>
<evidence type="ECO:0000256" key="1">
    <source>
        <dbReference type="SAM" id="Phobius"/>
    </source>
</evidence>
<dbReference type="RefSeq" id="WP_043122279.1">
    <property type="nucleotide sequence ID" value="NZ_JTDL01000094.1"/>
</dbReference>
<dbReference type="Proteomes" id="UP000030982">
    <property type="component" value="Unassembled WGS sequence"/>
</dbReference>
<accession>A0A0B2AJG3</accession>
<dbReference type="STRING" id="1338436.LK10_08340"/>
<keyword evidence="3" id="KW-1185">Reference proteome</keyword>
<dbReference type="NCBIfam" id="NF042935">
    <property type="entry name" value="SCO6880_fam"/>
    <property type="match status" value="1"/>
</dbReference>
<evidence type="ECO:0000313" key="2">
    <source>
        <dbReference type="EMBL" id="KHL03790.1"/>
    </source>
</evidence>
<dbReference type="OrthoDB" id="4505949at2"/>
<reference evidence="2 3" key="1">
    <citation type="submission" date="2014-09" db="EMBL/GenBank/DDBJ databases">
        <title>Genome sequence of Sinomonas sp. MUSC 117.</title>
        <authorList>
            <person name="Lee L.-H."/>
        </authorList>
    </citation>
    <scope>NUCLEOTIDE SEQUENCE [LARGE SCALE GENOMIC DNA]</scope>
    <source>
        <strain evidence="2 3">MUSC 117</strain>
    </source>
</reference>
<comment type="caution">
    <text evidence="2">The sequence shown here is derived from an EMBL/GenBank/DDBJ whole genome shotgun (WGS) entry which is preliminary data.</text>
</comment>
<keyword evidence="1" id="KW-1133">Transmembrane helix</keyword>
<dbReference type="EMBL" id="JTDL01000094">
    <property type="protein sequence ID" value="KHL03790.1"/>
    <property type="molecule type" value="Genomic_DNA"/>
</dbReference>
<keyword evidence="1" id="KW-0812">Transmembrane</keyword>
<organism evidence="2 3">
    <name type="scientific">Sinomonas humi</name>
    <dbReference type="NCBI Taxonomy" id="1338436"/>
    <lineage>
        <taxon>Bacteria</taxon>
        <taxon>Bacillati</taxon>
        <taxon>Actinomycetota</taxon>
        <taxon>Actinomycetes</taxon>
        <taxon>Micrococcales</taxon>
        <taxon>Micrococcaceae</taxon>
        <taxon>Sinomonas</taxon>
    </lineage>
</organism>